<sequence length="67" mass="7600">MILTRPRPKLESITSNEEMAGWRREVNASPQETFVVSSEGRPQRPRRGQDPVQLGGKLRGQMKGDDH</sequence>
<dbReference type="AlphaFoldDB" id="A0A9W6LRJ9"/>
<evidence type="ECO:0000313" key="2">
    <source>
        <dbReference type="EMBL" id="GLI92364.1"/>
    </source>
</evidence>
<evidence type="ECO:0000256" key="1">
    <source>
        <dbReference type="SAM" id="MobiDB-lite"/>
    </source>
</evidence>
<name>A0A9W6LRJ9_9HYPH</name>
<proteinExistence type="predicted"/>
<comment type="caution">
    <text evidence="2">The sequence shown here is derived from an EMBL/GenBank/DDBJ whole genome shotgun (WGS) entry which is preliminary data.</text>
</comment>
<protein>
    <submittedName>
        <fullName evidence="2">Uncharacterized protein</fullName>
    </submittedName>
</protein>
<feature type="region of interest" description="Disordered" evidence="1">
    <location>
        <begin position="21"/>
        <end position="67"/>
    </location>
</feature>
<evidence type="ECO:0000313" key="3">
    <source>
        <dbReference type="Proteomes" id="UP001144323"/>
    </source>
</evidence>
<dbReference type="Proteomes" id="UP001144323">
    <property type="component" value="Unassembled WGS sequence"/>
</dbReference>
<keyword evidence="3" id="KW-1185">Reference proteome</keyword>
<gene>
    <name evidence="2" type="ORF">LMG27198_13560</name>
</gene>
<dbReference type="EMBL" id="BSEC01000001">
    <property type="protein sequence ID" value="GLI92364.1"/>
    <property type="molecule type" value="Genomic_DNA"/>
</dbReference>
<accession>A0A9W6LRJ9</accession>
<reference evidence="2" key="1">
    <citation type="journal article" date="2023" name="Int. J. Syst. Evol. Microbiol.">
        <title>Methylocystis iwaonis sp. nov., a type II methane-oxidizing bacterium from surface soil of a rice paddy field in Japan, and emended description of the genus Methylocystis (ex Whittenbury et al. 1970) Bowman et al. 1993.</title>
        <authorList>
            <person name="Kaise H."/>
            <person name="Sawadogo J.B."/>
            <person name="Alam M.S."/>
            <person name="Ueno C."/>
            <person name="Dianou D."/>
            <person name="Shinjo R."/>
            <person name="Asakawa S."/>
        </authorList>
    </citation>
    <scope>NUCLEOTIDE SEQUENCE</scope>
    <source>
        <strain evidence="2">LMG27198</strain>
    </source>
</reference>
<organism evidence="2 3">
    <name type="scientific">Methylocystis echinoides</name>
    <dbReference type="NCBI Taxonomy" id="29468"/>
    <lineage>
        <taxon>Bacteria</taxon>
        <taxon>Pseudomonadati</taxon>
        <taxon>Pseudomonadota</taxon>
        <taxon>Alphaproteobacteria</taxon>
        <taxon>Hyphomicrobiales</taxon>
        <taxon>Methylocystaceae</taxon>
        <taxon>Methylocystis</taxon>
    </lineage>
</organism>